<accession>K8ZM30</accession>
<comment type="caution">
    <text evidence="2">The sequence shown here is derived from an EMBL/GenBank/DDBJ whole genome shotgun (WGS) entry which is preliminary data.</text>
</comment>
<sequence>MFNFPHKKELKIDSIPEWKKEKNQQPAIYHRKQDFVKPKWSQNKEKKNVPLPIEIEPYASYDEPDTNEIEEINLLSNQGTVQQQLKKAEEAAETKVQDETGKEVEIEEAKEEEKETPSSKEGAPTSVYAQFANSISPEEKQRKQQQEEELAETKDKLPQIKESIQRVREIQRADIPFCRKQTERSKEGRK</sequence>
<feature type="compositionally biased region" description="Polar residues" evidence="1">
    <location>
        <begin position="127"/>
        <end position="136"/>
    </location>
</feature>
<protein>
    <submittedName>
        <fullName evidence="2">Uncharacterized protein</fullName>
    </submittedName>
</protein>
<feature type="compositionally biased region" description="Basic and acidic residues" evidence="1">
    <location>
        <begin position="31"/>
        <end position="44"/>
    </location>
</feature>
<gene>
    <name evidence="2" type="ORF">C683_0334</name>
</gene>
<dbReference type="Proteomes" id="UP000016057">
    <property type="component" value="Unassembled WGS sequence"/>
</dbReference>
<evidence type="ECO:0000313" key="3">
    <source>
        <dbReference type="Proteomes" id="UP000016057"/>
    </source>
</evidence>
<evidence type="ECO:0000256" key="1">
    <source>
        <dbReference type="SAM" id="MobiDB-lite"/>
    </source>
</evidence>
<feature type="region of interest" description="Disordered" evidence="1">
    <location>
        <begin position="15"/>
        <end position="44"/>
    </location>
</feature>
<proteinExistence type="predicted"/>
<reference evidence="2 3" key="1">
    <citation type="journal article" date="2013" name="Genome Announc.">
        <title>Draft Genome Sequence of Catellicoccus marimammalium, a Novel Species Commonly Found in Gull Feces.</title>
        <authorList>
            <person name="Weigand M.R."/>
            <person name="Ryu H."/>
            <person name="Bozcek L."/>
            <person name="Konstantinidis K.T."/>
            <person name="Santo Domingo J.W."/>
        </authorList>
    </citation>
    <scope>NUCLEOTIDE SEQUENCE [LARGE SCALE GENOMIC DNA]</scope>
    <source>
        <strain evidence="2 3">M35/04/3</strain>
    </source>
</reference>
<dbReference type="STRING" id="1234409.C683_0334"/>
<feature type="compositionally biased region" description="Basic and acidic residues" evidence="1">
    <location>
        <begin position="86"/>
        <end position="104"/>
    </location>
</feature>
<evidence type="ECO:0000313" key="2">
    <source>
        <dbReference type="EMBL" id="EKU27553.1"/>
    </source>
</evidence>
<keyword evidence="3" id="KW-1185">Reference proteome</keyword>
<dbReference type="AlphaFoldDB" id="K8ZM30"/>
<feature type="compositionally biased region" description="Basic and acidic residues" evidence="1">
    <location>
        <begin position="137"/>
        <end position="161"/>
    </location>
</feature>
<feature type="region of interest" description="Disordered" evidence="1">
    <location>
        <begin position="85"/>
        <end position="161"/>
    </location>
</feature>
<organism evidence="2 3">
    <name type="scientific">Catellicoccus marimammalium M35/04/3</name>
    <dbReference type="NCBI Taxonomy" id="1234409"/>
    <lineage>
        <taxon>Bacteria</taxon>
        <taxon>Bacillati</taxon>
        <taxon>Bacillota</taxon>
        <taxon>Bacilli</taxon>
        <taxon>Lactobacillales</taxon>
        <taxon>Enterococcaceae</taxon>
        <taxon>Catellicoccus</taxon>
    </lineage>
</organism>
<name>K8ZM30_9ENTE</name>
<dbReference type="EMBL" id="AMYT01000011">
    <property type="protein sequence ID" value="EKU27553.1"/>
    <property type="molecule type" value="Genomic_DNA"/>
</dbReference>